<dbReference type="Proteomes" id="UP000198644">
    <property type="component" value="Unassembled WGS sequence"/>
</dbReference>
<dbReference type="SUPFAM" id="SSF56801">
    <property type="entry name" value="Acetyl-CoA synthetase-like"/>
    <property type="match status" value="1"/>
</dbReference>
<dbReference type="InterPro" id="IPR042099">
    <property type="entry name" value="ANL_N_sf"/>
</dbReference>
<dbReference type="InterPro" id="IPR025110">
    <property type="entry name" value="AMP-bd_C"/>
</dbReference>
<evidence type="ECO:0000313" key="4">
    <source>
        <dbReference type="Proteomes" id="UP000198644"/>
    </source>
</evidence>
<dbReference type="PANTHER" id="PTHR43767">
    <property type="entry name" value="LONG-CHAIN-FATTY-ACID--COA LIGASE"/>
    <property type="match status" value="1"/>
</dbReference>
<dbReference type="Gene3D" id="3.40.50.12780">
    <property type="entry name" value="N-terminal domain of ligase-like"/>
    <property type="match status" value="1"/>
</dbReference>
<feature type="domain" description="AMP-dependent synthetase/ligase" evidence="1">
    <location>
        <begin position="29"/>
        <end position="408"/>
    </location>
</feature>
<dbReference type="STRING" id="650891.SAMN05216203_2455"/>
<dbReference type="InterPro" id="IPR020845">
    <property type="entry name" value="AMP-binding_CS"/>
</dbReference>
<dbReference type="AlphaFoldDB" id="A0A1I6ILN9"/>
<gene>
    <name evidence="3" type="ORF">SAMN05216203_2455</name>
</gene>
<organism evidence="3 4">
    <name type="scientific">Marinobacter daqiaonensis</name>
    <dbReference type="NCBI Taxonomy" id="650891"/>
    <lineage>
        <taxon>Bacteria</taxon>
        <taxon>Pseudomonadati</taxon>
        <taxon>Pseudomonadota</taxon>
        <taxon>Gammaproteobacteria</taxon>
        <taxon>Pseudomonadales</taxon>
        <taxon>Marinobacteraceae</taxon>
        <taxon>Marinobacter</taxon>
    </lineage>
</organism>
<protein>
    <submittedName>
        <fullName evidence="3">Fatty-acyl-CoA synthase</fullName>
    </submittedName>
</protein>
<dbReference type="NCBIfam" id="NF006181">
    <property type="entry name" value="PRK08314.1"/>
    <property type="match status" value="1"/>
</dbReference>
<dbReference type="PANTHER" id="PTHR43767:SF1">
    <property type="entry name" value="NONRIBOSOMAL PEPTIDE SYNTHASE PES1 (EUROFUNG)-RELATED"/>
    <property type="match status" value="1"/>
</dbReference>
<name>A0A1I6ILN9_9GAMM</name>
<evidence type="ECO:0000259" key="1">
    <source>
        <dbReference type="Pfam" id="PF00501"/>
    </source>
</evidence>
<dbReference type="RefSeq" id="WP_092012803.1">
    <property type="nucleotide sequence ID" value="NZ_FOYW01000001.1"/>
</dbReference>
<feature type="domain" description="AMP-binding enzyme C-terminal" evidence="2">
    <location>
        <begin position="462"/>
        <end position="539"/>
    </location>
</feature>
<dbReference type="InterPro" id="IPR000873">
    <property type="entry name" value="AMP-dep_synth/lig_dom"/>
</dbReference>
<dbReference type="EMBL" id="FOYW01000001">
    <property type="protein sequence ID" value="SFR67638.1"/>
    <property type="molecule type" value="Genomic_DNA"/>
</dbReference>
<proteinExistence type="predicted"/>
<dbReference type="InterPro" id="IPR045851">
    <property type="entry name" value="AMP-bd_C_sf"/>
</dbReference>
<reference evidence="3 4" key="1">
    <citation type="submission" date="2016-10" db="EMBL/GenBank/DDBJ databases">
        <authorList>
            <person name="de Groot N.N."/>
        </authorList>
    </citation>
    <scope>NUCLEOTIDE SEQUENCE [LARGE SCALE GENOMIC DNA]</scope>
    <source>
        <strain evidence="3 4">CGMCC 1.9167</strain>
    </source>
</reference>
<dbReference type="Pfam" id="PF00501">
    <property type="entry name" value="AMP-binding"/>
    <property type="match status" value="1"/>
</dbReference>
<sequence length="554" mass="61256">MFTRHHKVWPKELPKTMTLPKTSVFTNLEISARRYPDHTAIIYYDTRMTYQTLLDEVEALAGWLQNNGVKKGDRVLLYMQNSPQYVISYYAILRADAVVIPVNPMNRASELEHYISDTSATVCLAGVELAGFIAPLVGQTYLEQVVVAAYGTYVRQPTDLNLPAEVAAEPQPLKGPGLISWEDALNAGNSPAEHTAGPEDLAVIPYSSGTTGQPKGCVHVHRGVMATAVHRSFWNVTSVDSVQLCTLPFFHVTGMTGSMNSPIYAGSTMVIMTRWDRDVAGTLIERYKVTGWTNIVTMAVDFLSNPNLKNYDISSLVTIGGGGAAMPEAVARKLHTLTGLDYIEGYGLSETMAATHINPPDNPKAQCLGIPVFDVDSRIIDVDTLEEKGPGEVGEIVSNGPQVTVGYWNRPAETEAAFVEIDGKKFFRTGDLAYYDEDGYFFMVDRVKRMINASGFKVWPSEVESMMYQHPSIHEVCIISAPHEKRGETVKAVVVLTPEAEGLTTEQEIIAWCKEQMAAYKVPSMVEFVSELPKSPTGKLMWRALQEEEWKKQA</sequence>
<evidence type="ECO:0000313" key="3">
    <source>
        <dbReference type="EMBL" id="SFR67638.1"/>
    </source>
</evidence>
<dbReference type="InterPro" id="IPR050237">
    <property type="entry name" value="ATP-dep_AMP-bd_enzyme"/>
</dbReference>
<evidence type="ECO:0000259" key="2">
    <source>
        <dbReference type="Pfam" id="PF13193"/>
    </source>
</evidence>
<dbReference type="Pfam" id="PF13193">
    <property type="entry name" value="AMP-binding_C"/>
    <property type="match status" value="1"/>
</dbReference>
<dbReference type="PROSITE" id="PS00455">
    <property type="entry name" value="AMP_BINDING"/>
    <property type="match status" value="1"/>
</dbReference>
<accession>A0A1I6ILN9</accession>
<dbReference type="GO" id="GO:0016878">
    <property type="term" value="F:acid-thiol ligase activity"/>
    <property type="evidence" value="ECO:0007669"/>
    <property type="project" value="UniProtKB-ARBA"/>
</dbReference>
<keyword evidence="4" id="KW-1185">Reference proteome</keyword>
<dbReference type="Gene3D" id="3.30.300.30">
    <property type="match status" value="1"/>
</dbReference>
<dbReference type="OrthoDB" id="9803968at2"/>